<evidence type="ECO:0000256" key="5">
    <source>
        <dbReference type="ARBA" id="ARBA00022723"/>
    </source>
</evidence>
<evidence type="ECO:0000256" key="6">
    <source>
        <dbReference type="ARBA" id="ARBA00023002"/>
    </source>
</evidence>
<comment type="caution">
    <text evidence="11">The sequence shown here is derived from an EMBL/GenBank/DDBJ whole genome shotgun (WGS) entry which is preliminary data.</text>
</comment>
<evidence type="ECO:0000256" key="10">
    <source>
        <dbReference type="RuleBase" id="RU000461"/>
    </source>
</evidence>
<dbReference type="PROSITE" id="PS00086">
    <property type="entry name" value="CYTOCHROME_P450"/>
    <property type="match status" value="1"/>
</dbReference>
<dbReference type="EMBL" id="JANAWD010000174">
    <property type="protein sequence ID" value="KAJ3484838.1"/>
    <property type="molecule type" value="Genomic_DNA"/>
</dbReference>
<keyword evidence="12" id="KW-1185">Reference proteome</keyword>
<dbReference type="GO" id="GO:0016705">
    <property type="term" value="F:oxidoreductase activity, acting on paired donors, with incorporation or reduction of molecular oxygen"/>
    <property type="evidence" value="ECO:0007669"/>
    <property type="project" value="InterPro"/>
</dbReference>
<organism evidence="11 12">
    <name type="scientific">Meripilus lineatus</name>
    <dbReference type="NCBI Taxonomy" id="2056292"/>
    <lineage>
        <taxon>Eukaryota</taxon>
        <taxon>Fungi</taxon>
        <taxon>Dikarya</taxon>
        <taxon>Basidiomycota</taxon>
        <taxon>Agaricomycotina</taxon>
        <taxon>Agaricomycetes</taxon>
        <taxon>Polyporales</taxon>
        <taxon>Meripilaceae</taxon>
        <taxon>Meripilus</taxon>
    </lineage>
</organism>
<accession>A0AAD5V367</accession>
<dbReference type="PANTHER" id="PTHR24305:SF166">
    <property type="entry name" value="CYTOCHROME P450 12A4, MITOCHONDRIAL-RELATED"/>
    <property type="match status" value="1"/>
</dbReference>
<dbReference type="PANTHER" id="PTHR24305">
    <property type="entry name" value="CYTOCHROME P450"/>
    <property type="match status" value="1"/>
</dbReference>
<evidence type="ECO:0000313" key="12">
    <source>
        <dbReference type="Proteomes" id="UP001212997"/>
    </source>
</evidence>
<evidence type="ECO:0000256" key="7">
    <source>
        <dbReference type="ARBA" id="ARBA00023004"/>
    </source>
</evidence>
<dbReference type="GO" id="GO:0005506">
    <property type="term" value="F:iron ion binding"/>
    <property type="evidence" value="ECO:0007669"/>
    <property type="project" value="InterPro"/>
</dbReference>
<proteinExistence type="inferred from homology"/>
<name>A0AAD5V367_9APHY</name>
<keyword evidence="7 9" id="KW-0408">Iron</keyword>
<evidence type="ECO:0008006" key="13">
    <source>
        <dbReference type="Google" id="ProtNLM"/>
    </source>
</evidence>
<evidence type="ECO:0000256" key="8">
    <source>
        <dbReference type="ARBA" id="ARBA00023033"/>
    </source>
</evidence>
<gene>
    <name evidence="11" type="ORF">NLI96_g5368</name>
</gene>
<protein>
    <recommendedName>
        <fullName evidence="13">Cytochrome P450</fullName>
    </recommendedName>
</protein>
<dbReference type="SUPFAM" id="SSF48264">
    <property type="entry name" value="Cytochrome P450"/>
    <property type="match status" value="1"/>
</dbReference>
<keyword evidence="6 10" id="KW-0560">Oxidoreductase</keyword>
<keyword evidence="8 10" id="KW-0503">Monooxygenase</keyword>
<comment type="pathway">
    <text evidence="2">Secondary metabolite biosynthesis.</text>
</comment>
<feature type="binding site" description="axial binding residue" evidence="9">
    <location>
        <position position="471"/>
    </location>
    <ligand>
        <name>heme</name>
        <dbReference type="ChEBI" id="CHEBI:30413"/>
    </ligand>
    <ligandPart>
        <name>Fe</name>
        <dbReference type="ChEBI" id="CHEBI:18248"/>
    </ligandPart>
</feature>
<dbReference type="InterPro" id="IPR001128">
    <property type="entry name" value="Cyt_P450"/>
</dbReference>
<evidence type="ECO:0000313" key="11">
    <source>
        <dbReference type="EMBL" id="KAJ3484838.1"/>
    </source>
</evidence>
<sequence>MQTLLSLAATVCCLFIVQRYFQIRRILQTIHYQPCNWTLFGLSRLGSRFPRITFISPGRHYQWRKYQDFSALGSNIFVMSAIVPTVSLNFQVADPNAIKDVIGSRARFPKPVELYKPLLFFGDNIVASEHDEWKRYRKISAPAFTEPNNKLVWDETILVINDLFENVWGNQDEIVVDHILEVLMPATLFIISAAEFGRRLSWNDEVLPPPGHQMTFKGALYLVSHDYLFKLILPNWAMGLTQRLRNVNLAFDELERYMVEMIHDRKNRSPDDVKPKYDLLNGLLDACEGDLSGNSKLTERELMGNIFVFLLAGHETTAHTLCFAFALLALYPKEQEKLYEEIKTVLPDGRLPTYEDANSLIFTNAYFIQNLIEDTSLTHDYRTLNETLRMFPSITGIPKYSAEDTVLPMTTPSGEKVFVPVPKGSNITLHTPGLHYNPKYWPDPHTFNPSRFLGDWPRDAFLPFSGGVRSCLGRRFAELESIVALVMFFSKYNVEIKEEPQFAGETFEEKKERVLSTIPRLTLTPVRIPLVFKRR</sequence>
<dbReference type="Proteomes" id="UP001212997">
    <property type="component" value="Unassembled WGS sequence"/>
</dbReference>
<evidence type="ECO:0000256" key="1">
    <source>
        <dbReference type="ARBA" id="ARBA00001971"/>
    </source>
</evidence>
<keyword evidence="4 9" id="KW-0349">Heme</keyword>
<dbReference type="PRINTS" id="PR00385">
    <property type="entry name" value="P450"/>
</dbReference>
<dbReference type="InterPro" id="IPR017972">
    <property type="entry name" value="Cyt_P450_CS"/>
</dbReference>
<evidence type="ECO:0000256" key="3">
    <source>
        <dbReference type="ARBA" id="ARBA00010617"/>
    </source>
</evidence>
<dbReference type="InterPro" id="IPR002401">
    <property type="entry name" value="Cyt_P450_E_grp-I"/>
</dbReference>
<dbReference type="GO" id="GO:0004497">
    <property type="term" value="F:monooxygenase activity"/>
    <property type="evidence" value="ECO:0007669"/>
    <property type="project" value="UniProtKB-KW"/>
</dbReference>
<reference evidence="11" key="1">
    <citation type="submission" date="2022-07" db="EMBL/GenBank/DDBJ databases">
        <title>Genome Sequence of Physisporinus lineatus.</title>
        <authorList>
            <person name="Buettner E."/>
        </authorList>
    </citation>
    <scope>NUCLEOTIDE SEQUENCE</scope>
    <source>
        <strain evidence="11">VT162</strain>
    </source>
</reference>
<comment type="cofactor">
    <cofactor evidence="1 9">
        <name>heme</name>
        <dbReference type="ChEBI" id="CHEBI:30413"/>
    </cofactor>
</comment>
<dbReference type="GO" id="GO:0020037">
    <property type="term" value="F:heme binding"/>
    <property type="evidence" value="ECO:0007669"/>
    <property type="project" value="InterPro"/>
</dbReference>
<evidence type="ECO:0000256" key="2">
    <source>
        <dbReference type="ARBA" id="ARBA00005179"/>
    </source>
</evidence>
<keyword evidence="5 9" id="KW-0479">Metal-binding</keyword>
<dbReference type="AlphaFoldDB" id="A0AAD5V367"/>
<dbReference type="Gene3D" id="1.10.630.10">
    <property type="entry name" value="Cytochrome P450"/>
    <property type="match status" value="1"/>
</dbReference>
<dbReference type="Pfam" id="PF00067">
    <property type="entry name" value="p450"/>
    <property type="match status" value="1"/>
</dbReference>
<dbReference type="InterPro" id="IPR036396">
    <property type="entry name" value="Cyt_P450_sf"/>
</dbReference>
<evidence type="ECO:0000256" key="4">
    <source>
        <dbReference type="ARBA" id="ARBA00022617"/>
    </source>
</evidence>
<evidence type="ECO:0000256" key="9">
    <source>
        <dbReference type="PIRSR" id="PIRSR602401-1"/>
    </source>
</evidence>
<dbReference type="PRINTS" id="PR00463">
    <property type="entry name" value="EP450I"/>
</dbReference>
<comment type="similarity">
    <text evidence="3 10">Belongs to the cytochrome P450 family.</text>
</comment>
<dbReference type="InterPro" id="IPR050121">
    <property type="entry name" value="Cytochrome_P450_monoxygenase"/>
</dbReference>